<keyword evidence="6" id="KW-0812">Transmembrane</keyword>
<evidence type="ECO:0000259" key="17">
    <source>
        <dbReference type="PROSITE" id="PS01180"/>
    </source>
</evidence>
<keyword evidence="15" id="KW-0175">Coiled coil</keyword>
<evidence type="ECO:0000256" key="16">
    <source>
        <dbReference type="SAM" id="SignalP"/>
    </source>
</evidence>
<evidence type="ECO:0000256" key="8">
    <source>
        <dbReference type="ARBA" id="ARBA00022737"/>
    </source>
</evidence>
<dbReference type="OrthoDB" id="6407268at2759"/>
<reference evidence="19" key="1">
    <citation type="submission" date="2020-08" db="EMBL/GenBank/DDBJ databases">
        <title>Multicomponent nature underlies the extraordinary mechanical properties of spider dragline silk.</title>
        <authorList>
            <person name="Kono N."/>
            <person name="Nakamura H."/>
            <person name="Mori M."/>
            <person name="Yoshida Y."/>
            <person name="Ohtoshi R."/>
            <person name="Malay A.D."/>
            <person name="Moran D.A.P."/>
            <person name="Tomita M."/>
            <person name="Numata K."/>
            <person name="Arakawa K."/>
        </authorList>
    </citation>
    <scope>NUCLEOTIDE SEQUENCE</scope>
</reference>
<dbReference type="InterPro" id="IPR018097">
    <property type="entry name" value="EGF_Ca-bd_CS"/>
</dbReference>
<feature type="disulfide bond" evidence="14">
    <location>
        <begin position="446"/>
        <end position="455"/>
    </location>
</feature>
<keyword evidence="20" id="KW-1185">Reference proteome</keyword>
<feature type="domain" description="CUB" evidence="17">
    <location>
        <begin position="494"/>
        <end position="614"/>
    </location>
</feature>
<dbReference type="CDD" id="cd22201">
    <property type="entry name" value="cubilin_NTD"/>
    <property type="match status" value="1"/>
</dbReference>
<dbReference type="PROSITE" id="PS00022">
    <property type="entry name" value="EGF_1"/>
    <property type="match status" value="4"/>
</dbReference>
<evidence type="ECO:0000256" key="13">
    <source>
        <dbReference type="ARBA" id="ARBA00023180"/>
    </source>
</evidence>
<dbReference type="InterPro" id="IPR035914">
    <property type="entry name" value="Sperma_CUB_dom_sf"/>
</dbReference>
<dbReference type="GO" id="GO:0005509">
    <property type="term" value="F:calcium ion binding"/>
    <property type="evidence" value="ECO:0007669"/>
    <property type="project" value="InterPro"/>
</dbReference>
<dbReference type="Gene3D" id="2.60.120.290">
    <property type="entry name" value="Spermadhesin, CUB domain"/>
    <property type="match status" value="1"/>
</dbReference>
<dbReference type="Pfam" id="PF12661">
    <property type="entry name" value="hEGF"/>
    <property type="match status" value="1"/>
</dbReference>
<dbReference type="GO" id="GO:0007219">
    <property type="term" value="P:Notch signaling pathway"/>
    <property type="evidence" value="ECO:0007669"/>
    <property type="project" value="UniProtKB-KW"/>
</dbReference>
<evidence type="ECO:0000256" key="14">
    <source>
        <dbReference type="PROSITE-ProRule" id="PRU00076"/>
    </source>
</evidence>
<evidence type="ECO:0000256" key="10">
    <source>
        <dbReference type="ARBA" id="ARBA00022989"/>
    </source>
</evidence>
<evidence type="ECO:0000256" key="2">
    <source>
        <dbReference type="ARBA" id="ARBA00004479"/>
    </source>
</evidence>
<dbReference type="FunFam" id="2.10.25.10:FF:000143">
    <property type="entry name" value="Protein crumbs 1"/>
    <property type="match status" value="1"/>
</dbReference>
<feature type="chain" id="PRO_5036484085" evidence="16">
    <location>
        <begin position="24"/>
        <end position="645"/>
    </location>
</feature>
<evidence type="ECO:0000256" key="9">
    <source>
        <dbReference type="ARBA" id="ARBA00022976"/>
    </source>
</evidence>
<dbReference type="FunFam" id="2.10.25.10:FF:000095">
    <property type="entry name" value="Notch, isoform B"/>
    <property type="match status" value="1"/>
</dbReference>
<dbReference type="InterPro" id="IPR000742">
    <property type="entry name" value="EGF"/>
</dbReference>
<dbReference type="Pfam" id="PF00431">
    <property type="entry name" value="CUB"/>
    <property type="match status" value="1"/>
</dbReference>
<dbReference type="SMART" id="SM00181">
    <property type="entry name" value="EGF"/>
    <property type="match status" value="8"/>
</dbReference>
<comment type="caution">
    <text evidence="14">Lacks conserved residue(s) required for the propagation of feature annotation.</text>
</comment>
<name>A0A8X6YBA9_9ARAC</name>
<evidence type="ECO:0000256" key="15">
    <source>
        <dbReference type="SAM" id="Coils"/>
    </source>
</evidence>
<keyword evidence="7 16" id="KW-0732">Signal</keyword>
<dbReference type="CDD" id="cd00041">
    <property type="entry name" value="CUB"/>
    <property type="match status" value="1"/>
</dbReference>
<feature type="disulfide bond" evidence="14">
    <location>
        <begin position="425"/>
        <end position="435"/>
    </location>
</feature>
<evidence type="ECO:0000256" key="4">
    <source>
        <dbReference type="ARBA" id="ARBA00022475"/>
    </source>
</evidence>
<dbReference type="PROSITE" id="PS01180">
    <property type="entry name" value="CUB"/>
    <property type="match status" value="1"/>
</dbReference>
<evidence type="ECO:0000256" key="11">
    <source>
        <dbReference type="ARBA" id="ARBA00023136"/>
    </source>
</evidence>
<protein>
    <submittedName>
        <fullName evidence="19">Cubilin</fullName>
    </submittedName>
</protein>
<feature type="disulfide bond" evidence="14">
    <location>
        <begin position="220"/>
        <end position="229"/>
    </location>
</feature>
<dbReference type="InterPro" id="IPR000859">
    <property type="entry name" value="CUB_dom"/>
</dbReference>
<keyword evidence="3" id="KW-0217">Developmental protein</keyword>
<evidence type="ECO:0000256" key="1">
    <source>
        <dbReference type="ARBA" id="ARBA00004236"/>
    </source>
</evidence>
<dbReference type="EMBL" id="BMAV01017729">
    <property type="protein sequence ID" value="GFY69656.1"/>
    <property type="molecule type" value="Genomic_DNA"/>
</dbReference>
<evidence type="ECO:0000313" key="19">
    <source>
        <dbReference type="EMBL" id="GFY69656.1"/>
    </source>
</evidence>
<keyword evidence="4" id="KW-1003">Cell membrane</keyword>
<dbReference type="PANTHER" id="PTHR47761:SF1">
    <property type="entry name" value="C-TYPE LECTIN-RELATED"/>
    <property type="match status" value="1"/>
</dbReference>
<evidence type="ECO:0000256" key="12">
    <source>
        <dbReference type="ARBA" id="ARBA00023157"/>
    </source>
</evidence>
<evidence type="ECO:0000256" key="6">
    <source>
        <dbReference type="ARBA" id="ARBA00022692"/>
    </source>
</evidence>
<dbReference type="SUPFAM" id="SSF57196">
    <property type="entry name" value="EGF/Laminin"/>
    <property type="match status" value="4"/>
</dbReference>
<dbReference type="CDD" id="cd00054">
    <property type="entry name" value="EGF_CA"/>
    <property type="match status" value="5"/>
</dbReference>
<dbReference type="Gene3D" id="2.10.25.10">
    <property type="entry name" value="Laminin"/>
    <property type="match status" value="8"/>
</dbReference>
<organism evidence="19 20">
    <name type="scientific">Trichonephila inaurata madagascariensis</name>
    <dbReference type="NCBI Taxonomy" id="2747483"/>
    <lineage>
        <taxon>Eukaryota</taxon>
        <taxon>Metazoa</taxon>
        <taxon>Ecdysozoa</taxon>
        <taxon>Arthropoda</taxon>
        <taxon>Chelicerata</taxon>
        <taxon>Arachnida</taxon>
        <taxon>Araneae</taxon>
        <taxon>Araneomorphae</taxon>
        <taxon>Entelegynae</taxon>
        <taxon>Araneoidea</taxon>
        <taxon>Nephilidae</taxon>
        <taxon>Trichonephila</taxon>
        <taxon>Trichonephila inaurata</taxon>
    </lineage>
</organism>
<feature type="disulfide bond" evidence="14">
    <location>
        <begin position="485"/>
        <end position="494"/>
    </location>
</feature>
<evidence type="ECO:0000256" key="3">
    <source>
        <dbReference type="ARBA" id="ARBA00022473"/>
    </source>
</evidence>
<comment type="subcellular location">
    <subcellularLocation>
        <location evidence="1">Cell membrane</location>
    </subcellularLocation>
    <subcellularLocation>
        <location evidence="2">Membrane</location>
        <topology evidence="2">Single-pass type I membrane protein</topology>
    </subcellularLocation>
</comment>
<feature type="domain" description="EGF-like" evidence="18">
    <location>
        <begin position="421"/>
        <end position="456"/>
    </location>
</feature>
<dbReference type="InterPro" id="IPR000152">
    <property type="entry name" value="EGF-type_Asp/Asn_hydroxyl_site"/>
</dbReference>
<keyword evidence="12 14" id="KW-1015">Disulfide bond</keyword>
<dbReference type="PROSITE" id="PS50026">
    <property type="entry name" value="EGF_3"/>
    <property type="match status" value="4"/>
</dbReference>
<dbReference type="InterPro" id="IPR053119">
    <property type="entry name" value="Cubilin_domain"/>
</dbReference>
<dbReference type="PROSITE" id="PS01187">
    <property type="entry name" value="EGF_CA"/>
    <property type="match status" value="1"/>
</dbReference>
<dbReference type="Pfam" id="PF07645">
    <property type="entry name" value="EGF_CA"/>
    <property type="match status" value="3"/>
</dbReference>
<dbReference type="FunFam" id="2.10.25.10:FF:000429">
    <property type="entry name" value="Cubilin"/>
    <property type="match status" value="1"/>
</dbReference>
<dbReference type="PANTHER" id="PTHR47761">
    <property type="entry name" value="C-TYPE LECTIN-RELATED"/>
    <property type="match status" value="1"/>
</dbReference>
<dbReference type="Proteomes" id="UP000886998">
    <property type="component" value="Unassembled WGS sequence"/>
</dbReference>
<evidence type="ECO:0000256" key="7">
    <source>
        <dbReference type="ARBA" id="ARBA00022729"/>
    </source>
</evidence>
<keyword evidence="13" id="KW-0325">Glycoprotein</keyword>
<evidence type="ECO:0000259" key="18">
    <source>
        <dbReference type="PROSITE" id="PS50026"/>
    </source>
</evidence>
<keyword evidence="9" id="KW-0914">Notch signaling pathway</keyword>
<evidence type="ECO:0000256" key="5">
    <source>
        <dbReference type="ARBA" id="ARBA00022536"/>
    </source>
</evidence>
<keyword evidence="8" id="KW-0677">Repeat</keyword>
<evidence type="ECO:0000313" key="20">
    <source>
        <dbReference type="Proteomes" id="UP000886998"/>
    </source>
</evidence>
<accession>A0A8X6YBA9</accession>
<feature type="domain" description="EGF-like" evidence="18">
    <location>
        <begin position="151"/>
        <end position="187"/>
    </location>
</feature>
<dbReference type="SMART" id="SM00179">
    <property type="entry name" value="EGF_CA"/>
    <property type="match status" value="7"/>
</dbReference>
<dbReference type="InterPro" id="IPR013032">
    <property type="entry name" value="EGF-like_CS"/>
</dbReference>
<sequence length="645" mass="69963">MANARMFRLQVALFLILFSICFSDSDDRYPYSNQPRIVVKDGVLQLHGAMNGNIYLITKGNGKMFFGSEDALATFPETNTLNTNFDETQRKVSQIIEQMSVLEENITSIESRINRFIGTGQDRLSNRALRRFNAKVQALQEKVNTLTQLLTENECNSNPCRNGGTCVDTYNGFICNCPSNWEGATCENDVNECARFAGTSFGCQNGATCINNVGGYSCTCPPNWYGIHCTQQHDDCSSASHQELCGHGTCIDEKRAVPGQPRYRCICDPGWQSGRNGPACTEDIDECSGAERRCSLNPPVTCINLPGTFHCGQCPAGYTGNGISCSDINECELNNGGCSVQPFVQCSNTVGSRVCGPCPTGYVGNGVYCTFVGVCNTNRGGCHPLATCIENTAITGTYRECRCPSGYTGSGEGPNGCLQTAGLTCDNNPCRHGTCLPSGQSFRCVCSPGYLGTLCDQEEIDVCFSSPCENGGTCVRTANSFRCVCPAPYEGPTCAERGGKHYVILNGTEGEIASPGFPNTYHDTGEYHWTVYVPSGMRISVRFLAISITTISDDYQSTCRVEIFDGMQNTDPSLGEFSGFQIPDPVVSTGNVIHIVFYSHQYYLGNFHLKWIAITESGIVVDMSTPTDALASLSIVHSKNNKRPS</sequence>
<keyword evidence="10" id="KW-1133">Transmembrane helix</keyword>
<comment type="caution">
    <text evidence="19">The sequence shown here is derived from an EMBL/GenBank/DDBJ whole genome shotgun (WGS) entry which is preliminary data.</text>
</comment>
<dbReference type="PROSITE" id="PS00010">
    <property type="entry name" value="ASX_HYDROXYL"/>
    <property type="match status" value="2"/>
</dbReference>
<feature type="domain" description="EGF-like" evidence="18">
    <location>
        <begin position="459"/>
        <end position="495"/>
    </location>
</feature>
<proteinExistence type="predicted"/>
<feature type="domain" description="EGF-like" evidence="18">
    <location>
        <begin position="189"/>
        <end position="230"/>
    </location>
</feature>
<dbReference type="GO" id="GO:0005886">
    <property type="term" value="C:plasma membrane"/>
    <property type="evidence" value="ECO:0007669"/>
    <property type="project" value="UniProtKB-SubCell"/>
</dbReference>
<dbReference type="InterPro" id="IPR009030">
    <property type="entry name" value="Growth_fac_rcpt_cys_sf"/>
</dbReference>
<feature type="disulfide bond" evidence="14">
    <location>
        <begin position="177"/>
        <end position="186"/>
    </location>
</feature>
<gene>
    <name evidence="19" type="primary">Cubn</name>
    <name evidence="19" type="ORF">TNIN_18651</name>
</gene>
<dbReference type="SUPFAM" id="SSF49854">
    <property type="entry name" value="Spermadhesin, CUB domain"/>
    <property type="match status" value="1"/>
</dbReference>
<dbReference type="PROSITE" id="PS01186">
    <property type="entry name" value="EGF_2"/>
    <property type="match status" value="3"/>
</dbReference>
<dbReference type="InterPro" id="IPR001881">
    <property type="entry name" value="EGF-like_Ca-bd_dom"/>
</dbReference>
<dbReference type="AlphaFoldDB" id="A0A8X6YBA9"/>
<dbReference type="Pfam" id="PF00008">
    <property type="entry name" value="EGF"/>
    <property type="match status" value="2"/>
</dbReference>
<dbReference type="SMART" id="SM00042">
    <property type="entry name" value="CUB"/>
    <property type="match status" value="1"/>
</dbReference>
<dbReference type="InterPro" id="IPR049883">
    <property type="entry name" value="NOTCH1_EGF-like"/>
</dbReference>
<keyword evidence="11" id="KW-0472">Membrane</keyword>
<feature type="signal peptide" evidence="16">
    <location>
        <begin position="1"/>
        <end position="23"/>
    </location>
</feature>
<feature type="coiled-coil region" evidence="15">
    <location>
        <begin position="85"/>
        <end position="156"/>
    </location>
</feature>
<dbReference type="SUPFAM" id="SSF57184">
    <property type="entry name" value="Growth factor receptor domain"/>
    <property type="match status" value="1"/>
</dbReference>
<keyword evidence="5 14" id="KW-0245">EGF-like domain</keyword>
<dbReference type="FunFam" id="2.10.25.10:FF:000260">
    <property type="entry name" value="Notch receptor 4"/>
    <property type="match status" value="1"/>
</dbReference>